<dbReference type="InterPro" id="IPR036950">
    <property type="entry name" value="PBP_transglycosylase"/>
</dbReference>
<keyword evidence="8" id="KW-0808">Transferase</keyword>
<feature type="domain" description="Glycosyl transferase family 51" evidence="19">
    <location>
        <begin position="87"/>
        <end position="265"/>
    </location>
</feature>
<keyword evidence="6" id="KW-0645">Protease</keyword>
<evidence type="ECO:0000256" key="5">
    <source>
        <dbReference type="ARBA" id="ARBA00022645"/>
    </source>
</evidence>
<gene>
    <name evidence="20" type="ORF">NK125_03345</name>
</gene>
<keyword evidence="11" id="KW-0046">Antibiotic resistance</keyword>
<accession>A0ABT1E6Q7</accession>
<comment type="function">
    <text evidence="1">Cell wall formation. Synthesis of cross-linked peptidoglycan from the lipid intermediates. The enzyme has a penicillin-insensitive transglycosylase N-terminal domain (formation of linear glycan strands) and a penicillin-sensitive transpeptidase C-terminal domain (cross-linking of the peptide subunits).</text>
</comment>
<keyword evidence="7" id="KW-0328">Glycosyltransferase</keyword>
<comment type="subcellular location">
    <subcellularLocation>
        <location evidence="2">Cell membrane</location>
        <topology evidence="2">Single-pass type II membrane protein</topology>
    </subcellularLocation>
</comment>
<dbReference type="PANTHER" id="PTHR32282:SF33">
    <property type="entry name" value="PEPTIDOGLYCAN GLYCOSYLTRANSFERASE"/>
    <property type="match status" value="1"/>
</dbReference>
<evidence type="ECO:0000256" key="7">
    <source>
        <dbReference type="ARBA" id="ARBA00022676"/>
    </source>
</evidence>
<comment type="caution">
    <text evidence="20">The sequence shown here is derived from an EMBL/GenBank/DDBJ whole genome shotgun (WGS) entry which is preliminary data.</text>
</comment>
<reference evidence="20 21" key="1">
    <citation type="journal article" date="2022" name="Genome Biol. Evol.">
        <title>Host diet, physiology and behaviors set the stage for Lachnospiraceae cladogenesis.</title>
        <authorList>
            <person name="Vera-Ponce De Leon A."/>
            <person name="Schneider M."/>
            <person name="Jahnes B.C."/>
            <person name="Sadowski V."/>
            <person name="Camuy-Velez L.A."/>
            <person name="Duan J."/>
            <person name="Sabree Z.L."/>
        </authorList>
    </citation>
    <scope>NUCLEOTIDE SEQUENCE [LARGE SCALE GENOMIC DNA]</scope>
    <source>
        <strain evidence="20 21">PAL113</strain>
    </source>
</reference>
<dbReference type="Pfam" id="PF00912">
    <property type="entry name" value="Transgly"/>
    <property type="match status" value="1"/>
</dbReference>
<evidence type="ECO:0000256" key="9">
    <source>
        <dbReference type="ARBA" id="ARBA00022801"/>
    </source>
</evidence>
<feature type="compositionally biased region" description="Polar residues" evidence="16">
    <location>
        <begin position="776"/>
        <end position="785"/>
    </location>
</feature>
<evidence type="ECO:0000256" key="16">
    <source>
        <dbReference type="SAM" id="MobiDB-lite"/>
    </source>
</evidence>
<dbReference type="Gene3D" id="1.10.3810.10">
    <property type="entry name" value="Biosynthetic peptidoglycan transglycosylase-like"/>
    <property type="match status" value="1"/>
</dbReference>
<proteinExistence type="predicted"/>
<evidence type="ECO:0000256" key="13">
    <source>
        <dbReference type="ARBA" id="ARBA00034000"/>
    </source>
</evidence>
<dbReference type="Proteomes" id="UP001523566">
    <property type="component" value="Unassembled WGS sequence"/>
</dbReference>
<keyword evidence="21" id="KW-1185">Reference proteome</keyword>
<dbReference type="InterPro" id="IPR050396">
    <property type="entry name" value="Glycosyltr_51/Transpeptidase"/>
</dbReference>
<feature type="region of interest" description="Disordered" evidence="16">
    <location>
        <begin position="769"/>
        <end position="839"/>
    </location>
</feature>
<evidence type="ECO:0000313" key="21">
    <source>
        <dbReference type="Proteomes" id="UP001523566"/>
    </source>
</evidence>
<evidence type="ECO:0000256" key="10">
    <source>
        <dbReference type="ARBA" id="ARBA00022968"/>
    </source>
</evidence>
<comment type="catalytic activity">
    <reaction evidence="15">
        <text>[GlcNAc-(1-&gt;4)-Mur2Ac(oyl-L-Ala-gamma-D-Glu-L-Lys-D-Ala-D-Ala)](n)-di-trans,octa-cis-undecaprenyl diphosphate + beta-D-GlcNAc-(1-&gt;4)-Mur2Ac(oyl-L-Ala-gamma-D-Glu-L-Lys-D-Ala-D-Ala)-di-trans,octa-cis-undecaprenyl diphosphate = [GlcNAc-(1-&gt;4)-Mur2Ac(oyl-L-Ala-gamma-D-Glu-L-Lys-D-Ala-D-Ala)](n+1)-di-trans,octa-cis-undecaprenyl diphosphate + di-trans,octa-cis-undecaprenyl diphosphate + H(+)</text>
        <dbReference type="Rhea" id="RHEA:23708"/>
        <dbReference type="Rhea" id="RHEA-COMP:9602"/>
        <dbReference type="Rhea" id="RHEA-COMP:9603"/>
        <dbReference type="ChEBI" id="CHEBI:15378"/>
        <dbReference type="ChEBI" id="CHEBI:58405"/>
        <dbReference type="ChEBI" id="CHEBI:60033"/>
        <dbReference type="ChEBI" id="CHEBI:78435"/>
        <dbReference type="EC" id="2.4.99.28"/>
    </reaction>
</comment>
<dbReference type="EMBL" id="JAMZFW010000003">
    <property type="protein sequence ID" value="MCP1101448.1"/>
    <property type="molecule type" value="Genomic_DNA"/>
</dbReference>
<feature type="region of interest" description="Disordered" evidence="16">
    <location>
        <begin position="1"/>
        <end position="20"/>
    </location>
</feature>
<dbReference type="InterPro" id="IPR012338">
    <property type="entry name" value="Beta-lactam/transpept-like"/>
</dbReference>
<keyword evidence="5" id="KW-0121">Carboxypeptidase</keyword>
<keyword evidence="17" id="KW-0812">Transmembrane</keyword>
<evidence type="ECO:0000256" key="4">
    <source>
        <dbReference type="ARBA" id="ARBA00018638"/>
    </source>
</evidence>
<dbReference type="EC" id="3.4.16.4" evidence="3"/>
<protein>
    <recommendedName>
        <fullName evidence="4">Penicillin-binding protein 1A</fullName>
        <ecNumber evidence="14">2.4.99.28</ecNumber>
        <ecNumber evidence="3">3.4.16.4</ecNumber>
    </recommendedName>
</protein>
<evidence type="ECO:0000256" key="15">
    <source>
        <dbReference type="ARBA" id="ARBA00049902"/>
    </source>
</evidence>
<comment type="catalytic activity">
    <reaction evidence="13">
        <text>Preferential cleavage: (Ac)2-L-Lys-D-Ala-|-D-Ala. Also transpeptidation of peptidyl-alanyl moieties that are N-acyl substituents of D-alanine.</text>
        <dbReference type="EC" id="3.4.16.4"/>
    </reaction>
</comment>
<keyword evidence="9" id="KW-0378">Hydrolase</keyword>
<dbReference type="Gene3D" id="3.40.710.10">
    <property type="entry name" value="DD-peptidase/beta-lactamase superfamily"/>
    <property type="match status" value="1"/>
</dbReference>
<evidence type="ECO:0000256" key="6">
    <source>
        <dbReference type="ARBA" id="ARBA00022670"/>
    </source>
</evidence>
<dbReference type="InterPro" id="IPR001460">
    <property type="entry name" value="PCN-bd_Tpept"/>
</dbReference>
<feature type="compositionally biased region" description="Low complexity" evidence="16">
    <location>
        <begin position="786"/>
        <end position="813"/>
    </location>
</feature>
<evidence type="ECO:0000256" key="17">
    <source>
        <dbReference type="SAM" id="Phobius"/>
    </source>
</evidence>
<dbReference type="RefSeq" id="WP_262065230.1">
    <property type="nucleotide sequence ID" value="NZ_JAMXOD010000003.1"/>
</dbReference>
<dbReference type="SUPFAM" id="SSF56601">
    <property type="entry name" value="beta-lactamase/transpeptidase-like"/>
    <property type="match status" value="1"/>
</dbReference>
<feature type="compositionally biased region" description="Basic residues" evidence="16">
    <location>
        <begin position="7"/>
        <end position="20"/>
    </location>
</feature>
<feature type="domain" description="Penicillin-binding protein transpeptidase" evidence="18">
    <location>
        <begin position="441"/>
        <end position="704"/>
    </location>
</feature>
<keyword evidence="12" id="KW-0511">Multifunctional enzyme</keyword>
<evidence type="ECO:0000259" key="18">
    <source>
        <dbReference type="Pfam" id="PF00905"/>
    </source>
</evidence>
<evidence type="ECO:0000256" key="14">
    <source>
        <dbReference type="ARBA" id="ARBA00044770"/>
    </source>
</evidence>
<feature type="transmembrane region" description="Helical" evidence="17">
    <location>
        <begin position="33"/>
        <end position="53"/>
    </location>
</feature>
<name>A0ABT1E6Q7_9FIRM</name>
<dbReference type="SUPFAM" id="SSF53955">
    <property type="entry name" value="Lysozyme-like"/>
    <property type="match status" value="1"/>
</dbReference>
<evidence type="ECO:0000256" key="8">
    <source>
        <dbReference type="ARBA" id="ARBA00022679"/>
    </source>
</evidence>
<sequence length="839" mass="92188">MNYSRKAASKKQKHVTSKTSHQNKRVGVRLFKAFLLCVLLIGVAAVIGAGIFVKKVIDNAPDTTPANVKPKKFTTFVYAEDGTTELERFNMEGSNRVYRSIDQIPEDLQHAFVAIEDERFYKHNGVDLQGVVRAGIKGITSGSFSEGASTITQQLLKNTIFDFTSEKTFMDRLERKIQEQYLALQIEKQMDKETILENYMNTVNLGQNSLGVQTASKRYFNKDVSELTLSESAVIAGITQNPTGYNPITNPDANKKRQVQVLDHMLKAEYITQEAYDEAVADDVYARIQSVNNEIGTDPPTTYFIDAASQQIIKDLEDQLSYSKTQAYNTVYSGGLSIITTQNPGIQQICDEEMNNPANYPALVEYGLDYALTVTRADGSIENFGSEHVKQYAEAGGKPFGLLYSSLEEAQAYIVAFRATIAREGDEYDEYYNLAPQPQASLTIMDQHTGEIKAMVGGRGEKPTSLSLNRAYTGSKRQPGSTFKIVTAYAPALDSAGMTLATIEQDTPYTKSDGQPLKNATGTFSGSVTLRTAINESMNTVAVRVVNTLTPQVGIDYAKKLGITTLIETPTDYGNGLHSDLIELLPLGALTEGVYNYQMCGAYAAIANNGTYIKPTLYKQVLDHDGNVLLDGTGETSQAIKDSTAYLLTSAMETVVTQGTGKEYQLDNMPVAGKTGTTDDQIDFWFVGFTPYYTCAVWIGYDMNKPVAYNFNSNIWRGVMSRVHAGLERKEFEKPASVEQLSICRTTGKLARSWCPTITEYFALDSAPKETCPGHGSSNSWNQPYDNSTNTSDNSTNTENSTDQTDPNAETNPEPTPEEPTPEPTPETPTPEPAPEGGE</sequence>
<evidence type="ECO:0000256" key="3">
    <source>
        <dbReference type="ARBA" id="ARBA00012448"/>
    </source>
</evidence>
<evidence type="ECO:0000256" key="11">
    <source>
        <dbReference type="ARBA" id="ARBA00023251"/>
    </source>
</evidence>
<dbReference type="InterPro" id="IPR001264">
    <property type="entry name" value="Glyco_trans_51"/>
</dbReference>
<feature type="compositionally biased region" description="Pro residues" evidence="16">
    <location>
        <begin position="822"/>
        <end position="839"/>
    </location>
</feature>
<dbReference type="InterPro" id="IPR023346">
    <property type="entry name" value="Lysozyme-like_dom_sf"/>
</dbReference>
<organism evidence="20 21">
    <name type="scientific">Aequitasia blattaphilus</name>
    <dbReference type="NCBI Taxonomy" id="2949332"/>
    <lineage>
        <taxon>Bacteria</taxon>
        <taxon>Bacillati</taxon>
        <taxon>Bacillota</taxon>
        <taxon>Clostridia</taxon>
        <taxon>Lachnospirales</taxon>
        <taxon>Lachnospiraceae</taxon>
        <taxon>Aequitasia</taxon>
    </lineage>
</organism>
<dbReference type="Pfam" id="PF00905">
    <property type="entry name" value="Transpeptidase"/>
    <property type="match status" value="1"/>
</dbReference>
<keyword evidence="10" id="KW-0735">Signal-anchor</keyword>
<keyword evidence="17" id="KW-0472">Membrane</keyword>
<evidence type="ECO:0000256" key="1">
    <source>
        <dbReference type="ARBA" id="ARBA00002624"/>
    </source>
</evidence>
<evidence type="ECO:0000259" key="19">
    <source>
        <dbReference type="Pfam" id="PF00912"/>
    </source>
</evidence>
<evidence type="ECO:0000256" key="2">
    <source>
        <dbReference type="ARBA" id="ARBA00004401"/>
    </source>
</evidence>
<keyword evidence="17" id="KW-1133">Transmembrane helix</keyword>
<dbReference type="EC" id="2.4.99.28" evidence="14"/>
<dbReference type="PANTHER" id="PTHR32282">
    <property type="entry name" value="BINDING PROTEIN TRANSPEPTIDASE, PUTATIVE-RELATED"/>
    <property type="match status" value="1"/>
</dbReference>
<evidence type="ECO:0000313" key="20">
    <source>
        <dbReference type="EMBL" id="MCP1101448.1"/>
    </source>
</evidence>
<evidence type="ECO:0000256" key="12">
    <source>
        <dbReference type="ARBA" id="ARBA00023268"/>
    </source>
</evidence>